<evidence type="ECO:0000313" key="1">
    <source>
        <dbReference type="EMBL" id="OMO68259.1"/>
    </source>
</evidence>
<dbReference type="EMBL" id="AWUE01020404">
    <property type="protein sequence ID" value="OMO68259.1"/>
    <property type="molecule type" value="Genomic_DNA"/>
</dbReference>
<proteinExistence type="predicted"/>
<accession>A0A1R3HD42</accession>
<gene>
    <name evidence="1" type="ORF">COLO4_29803</name>
</gene>
<dbReference type="AlphaFoldDB" id="A0A1R3HD42"/>
<reference evidence="2" key="1">
    <citation type="submission" date="2013-09" db="EMBL/GenBank/DDBJ databases">
        <title>Corchorus olitorius genome sequencing.</title>
        <authorList>
            <person name="Alam M."/>
            <person name="Haque M.S."/>
            <person name="Islam M.S."/>
            <person name="Emdad E.M."/>
            <person name="Islam M.M."/>
            <person name="Ahmed B."/>
            <person name="Halim A."/>
            <person name="Hossen Q.M.M."/>
            <person name="Hossain M.Z."/>
            <person name="Ahmed R."/>
            <person name="Khan M.M."/>
            <person name="Islam R."/>
            <person name="Rashid M.M."/>
            <person name="Khan S.A."/>
            <person name="Rahman M.S."/>
            <person name="Alam M."/>
            <person name="Yahiya A.S."/>
            <person name="Khan M.S."/>
            <person name="Azam M.S."/>
            <person name="Haque T."/>
            <person name="Lashkar M.Z.H."/>
            <person name="Akhand A.I."/>
            <person name="Morshed G."/>
            <person name="Roy S."/>
            <person name="Uddin K.S."/>
            <person name="Rabeya T."/>
            <person name="Hossain A.S."/>
            <person name="Chowdhury A."/>
            <person name="Snigdha A.R."/>
            <person name="Mortoza M.S."/>
            <person name="Matin S.A."/>
            <person name="Hoque S.M.E."/>
            <person name="Islam M.K."/>
            <person name="Roy D.K."/>
            <person name="Haider R."/>
            <person name="Moosa M.M."/>
            <person name="Elias S.M."/>
            <person name="Hasan A.M."/>
            <person name="Jahan S."/>
            <person name="Shafiuddin M."/>
            <person name="Mahmood N."/>
            <person name="Shommy N.S."/>
        </authorList>
    </citation>
    <scope>NUCLEOTIDE SEQUENCE [LARGE SCALE GENOMIC DNA]</scope>
    <source>
        <strain evidence="2">cv. O-4</strain>
    </source>
</reference>
<comment type="caution">
    <text evidence="1">The sequence shown here is derived from an EMBL/GenBank/DDBJ whole genome shotgun (WGS) entry which is preliminary data.</text>
</comment>
<sequence>MARKLTKRANDQPRLTMLEEPPDGVVSAVFERLVTLAMA</sequence>
<protein>
    <submittedName>
        <fullName evidence="1">Uncharacterized protein</fullName>
    </submittedName>
</protein>
<keyword evidence="2" id="KW-1185">Reference proteome</keyword>
<dbReference type="Proteomes" id="UP000187203">
    <property type="component" value="Unassembled WGS sequence"/>
</dbReference>
<name>A0A1R3HD42_9ROSI</name>
<evidence type="ECO:0000313" key="2">
    <source>
        <dbReference type="Proteomes" id="UP000187203"/>
    </source>
</evidence>
<organism evidence="1 2">
    <name type="scientific">Corchorus olitorius</name>
    <dbReference type="NCBI Taxonomy" id="93759"/>
    <lineage>
        <taxon>Eukaryota</taxon>
        <taxon>Viridiplantae</taxon>
        <taxon>Streptophyta</taxon>
        <taxon>Embryophyta</taxon>
        <taxon>Tracheophyta</taxon>
        <taxon>Spermatophyta</taxon>
        <taxon>Magnoliopsida</taxon>
        <taxon>eudicotyledons</taxon>
        <taxon>Gunneridae</taxon>
        <taxon>Pentapetalae</taxon>
        <taxon>rosids</taxon>
        <taxon>malvids</taxon>
        <taxon>Malvales</taxon>
        <taxon>Malvaceae</taxon>
        <taxon>Grewioideae</taxon>
        <taxon>Apeibeae</taxon>
        <taxon>Corchorus</taxon>
    </lineage>
</organism>